<dbReference type="AlphaFoldDB" id="X1G3X6"/>
<dbReference type="SUPFAM" id="SSF46548">
    <property type="entry name" value="alpha-helical ferredoxin"/>
    <property type="match status" value="1"/>
</dbReference>
<dbReference type="Gene3D" id="3.30.70.20">
    <property type="match status" value="1"/>
</dbReference>
<protein>
    <recommendedName>
        <fullName evidence="2">4Fe-4S ferredoxin-type domain-containing protein</fullName>
    </recommendedName>
</protein>
<reference evidence="1" key="1">
    <citation type="journal article" date="2014" name="Front. Microbiol.">
        <title>High frequency of phylogenetically diverse reductive dehalogenase-homologous genes in deep subseafloor sedimentary metagenomes.</title>
        <authorList>
            <person name="Kawai M."/>
            <person name="Futagami T."/>
            <person name="Toyoda A."/>
            <person name="Takaki Y."/>
            <person name="Nishi S."/>
            <person name="Hori S."/>
            <person name="Arai W."/>
            <person name="Tsubouchi T."/>
            <person name="Morono Y."/>
            <person name="Uchiyama I."/>
            <person name="Ito T."/>
            <person name="Fujiyama A."/>
            <person name="Inagaki F."/>
            <person name="Takami H."/>
        </authorList>
    </citation>
    <scope>NUCLEOTIDE SEQUENCE</scope>
    <source>
        <strain evidence="1">Expedition CK06-06</strain>
    </source>
</reference>
<gene>
    <name evidence="1" type="ORF">S03H2_20735</name>
</gene>
<evidence type="ECO:0008006" key="2">
    <source>
        <dbReference type="Google" id="ProtNLM"/>
    </source>
</evidence>
<evidence type="ECO:0000313" key="1">
    <source>
        <dbReference type="EMBL" id="GAH39490.1"/>
    </source>
</evidence>
<dbReference type="EMBL" id="BARU01010963">
    <property type="protein sequence ID" value="GAH39490.1"/>
    <property type="molecule type" value="Genomic_DNA"/>
</dbReference>
<organism evidence="1">
    <name type="scientific">marine sediment metagenome</name>
    <dbReference type="NCBI Taxonomy" id="412755"/>
    <lineage>
        <taxon>unclassified sequences</taxon>
        <taxon>metagenomes</taxon>
        <taxon>ecological metagenomes</taxon>
    </lineage>
</organism>
<accession>X1G3X6</accession>
<proteinExistence type="predicted"/>
<sequence length="134" mass="14945">MLKIEKSSPDLETEVIYNGKCAHCGTCGAFCHHIAYDDVGLPQFEFECQETIGLCYNSCPRTDLPLGKIDEMLFGQKRADMALGFYKDIISVKTKKADSVLLGLIEAAFSEKMIDAMVLPKDATKIKEKMDKNK</sequence>
<name>X1G3X6_9ZZZZ</name>
<comment type="caution">
    <text evidence="1">The sequence shown here is derived from an EMBL/GenBank/DDBJ whole genome shotgun (WGS) entry which is preliminary data.</text>
</comment>